<accession>A0A4S4K4D5</accession>
<reference evidence="2 3" key="1">
    <citation type="submission" date="2019-02" db="EMBL/GenBank/DDBJ databases">
        <title>Genome sequencing of the rare red list fungi Phellinidium pouzarii.</title>
        <authorList>
            <person name="Buettner E."/>
            <person name="Kellner H."/>
        </authorList>
    </citation>
    <scope>NUCLEOTIDE SEQUENCE [LARGE SCALE GENOMIC DNA]</scope>
    <source>
        <strain evidence="2 3">DSM 108285</strain>
    </source>
</reference>
<organism evidence="2 3">
    <name type="scientific">Phellinidium pouzarii</name>
    <dbReference type="NCBI Taxonomy" id="167371"/>
    <lineage>
        <taxon>Eukaryota</taxon>
        <taxon>Fungi</taxon>
        <taxon>Dikarya</taxon>
        <taxon>Basidiomycota</taxon>
        <taxon>Agaricomycotina</taxon>
        <taxon>Agaricomycetes</taxon>
        <taxon>Hymenochaetales</taxon>
        <taxon>Hymenochaetaceae</taxon>
        <taxon>Phellinidium</taxon>
    </lineage>
</organism>
<feature type="non-terminal residue" evidence="2">
    <location>
        <position position="171"/>
    </location>
</feature>
<keyword evidence="1" id="KW-0812">Transmembrane</keyword>
<protein>
    <submittedName>
        <fullName evidence="2">Uncharacterized protein</fullName>
    </submittedName>
</protein>
<sequence>MLALPGKKEPLPSSALQRKISVSEKPWIKQRDKWERASWWTTFLIMWIGVAAGAVICFFGFTNVQKITSNLCPVLDDDFSTFNTNNWALDVELGGFGTGEFEMTTSSSDNLYIKNGQLYIMPTLTSDEIGTGAVFDGHTYNLSGCTSANGSACTVTSNSATNTVVNPVKSA</sequence>
<dbReference type="Proteomes" id="UP000308199">
    <property type="component" value="Unassembled WGS sequence"/>
</dbReference>
<evidence type="ECO:0000313" key="3">
    <source>
        <dbReference type="Proteomes" id="UP000308199"/>
    </source>
</evidence>
<keyword evidence="1" id="KW-0472">Membrane</keyword>
<name>A0A4S4K4D5_9AGAM</name>
<feature type="transmembrane region" description="Helical" evidence="1">
    <location>
        <begin position="39"/>
        <end position="61"/>
    </location>
</feature>
<dbReference type="Gene3D" id="2.60.120.200">
    <property type="match status" value="1"/>
</dbReference>
<dbReference type="EMBL" id="SGPK01001680">
    <property type="protein sequence ID" value="THG92578.1"/>
    <property type="molecule type" value="Genomic_DNA"/>
</dbReference>
<dbReference type="AlphaFoldDB" id="A0A4S4K4D5"/>
<evidence type="ECO:0000256" key="1">
    <source>
        <dbReference type="SAM" id="Phobius"/>
    </source>
</evidence>
<dbReference type="OrthoDB" id="4781at2759"/>
<keyword evidence="1" id="KW-1133">Transmembrane helix</keyword>
<gene>
    <name evidence="2" type="ORF">EW145_g8668</name>
</gene>
<dbReference type="InterPro" id="IPR013320">
    <property type="entry name" value="ConA-like_dom_sf"/>
</dbReference>
<dbReference type="SUPFAM" id="SSF49899">
    <property type="entry name" value="Concanavalin A-like lectins/glucanases"/>
    <property type="match status" value="1"/>
</dbReference>
<proteinExistence type="predicted"/>
<comment type="caution">
    <text evidence="2">The sequence shown here is derived from an EMBL/GenBank/DDBJ whole genome shotgun (WGS) entry which is preliminary data.</text>
</comment>
<evidence type="ECO:0000313" key="2">
    <source>
        <dbReference type="EMBL" id="THG92578.1"/>
    </source>
</evidence>
<keyword evidence="3" id="KW-1185">Reference proteome</keyword>